<proteinExistence type="predicted"/>
<dbReference type="PANTHER" id="PTHR37829:SF3">
    <property type="entry name" value="PROTEIN JAYE-RELATED"/>
    <property type="match status" value="1"/>
</dbReference>
<reference evidence="1" key="1">
    <citation type="submission" date="2020-05" db="EMBL/GenBank/DDBJ databases">
        <authorList>
            <person name="Chiriac C."/>
            <person name="Salcher M."/>
            <person name="Ghai R."/>
            <person name="Kavagutti S V."/>
        </authorList>
    </citation>
    <scope>NUCLEOTIDE SEQUENCE</scope>
</reference>
<dbReference type="InterPro" id="IPR052399">
    <property type="entry name" value="Phage_Baseplate_Assmbl_Protein"/>
</dbReference>
<sequence>MTTSNIDTTGYVDLTLFDTSAQDVYNNALSYATWVMPDWEPAETNTENVIMQAIALMISEGQYTMNRIPNAVVEVIMQLYGITRVTGDYPTVTVTFTTVDATGYTIPAGTEILYDLGDGGDPIVFSLNSNVVIAAGLTTGTGVMTGSLAESRFNNIPAGTFFTVVTPLSFLLSVKSTTLITGGADSESDAAYFDRGMLRLARLTETLIRPSNFEAYTVEFDTTIYRAKCIDRYNPTGGTPGTNNGYVTVAVYGNGVPVSATVKASLLTALRAAAMSSLTITVIDPETINLVGIHATVVPLASYGNEATLAAVNTALRAYLSTATWPWATTLRWSNIVGVIENAAGVDYITTLNIALNKIVWNQSLFYTDITAWAGTTNCSAAWSSTISHSSVGGSLAISPTAAGNLVATAGPSPAYVAAASKTYWVSGFVYVPANQAARTCRIGVSWYNASSALITTGNESIGVLTIAGTWVEIGVQLTSPALTAKATVYIEVDATGSAAERFYFDEINLSEYQTVNTDVTLVGNGPLVMPAEIVLATA</sequence>
<name>A0A6J5RFD5_9CAUD</name>
<evidence type="ECO:0000313" key="1">
    <source>
        <dbReference type="EMBL" id="CAB4193206.1"/>
    </source>
</evidence>
<dbReference type="PANTHER" id="PTHR37829">
    <property type="entry name" value="PHAGE-LIKE ELEMENT PBSX PROTEIN XKDT"/>
    <property type="match status" value="1"/>
</dbReference>
<dbReference type="EMBL" id="LR797193">
    <property type="protein sequence ID" value="CAB4193206.1"/>
    <property type="molecule type" value="Genomic_DNA"/>
</dbReference>
<accession>A0A6J5RFD5</accession>
<dbReference type="Gene3D" id="2.60.120.260">
    <property type="entry name" value="Galactose-binding domain-like"/>
    <property type="match status" value="1"/>
</dbReference>
<protein>
    <submittedName>
        <fullName evidence="1">Baseplate protein J-like</fullName>
    </submittedName>
</protein>
<organism evidence="1">
    <name type="scientific">uncultured Caudovirales phage</name>
    <dbReference type="NCBI Taxonomy" id="2100421"/>
    <lineage>
        <taxon>Viruses</taxon>
        <taxon>Duplodnaviria</taxon>
        <taxon>Heunggongvirae</taxon>
        <taxon>Uroviricota</taxon>
        <taxon>Caudoviricetes</taxon>
        <taxon>Peduoviridae</taxon>
        <taxon>Maltschvirus</taxon>
        <taxon>Maltschvirus maltsch</taxon>
    </lineage>
</organism>
<gene>
    <name evidence="1" type="ORF">UFOVP1246_59</name>
</gene>